<accession>A0AAV2ID68</accession>
<dbReference type="InterPro" id="IPR000276">
    <property type="entry name" value="GPCR_Rhodpsn"/>
</dbReference>
<comment type="caution">
    <text evidence="10">The sequence shown here is derived from an EMBL/GenBank/DDBJ whole genome shotgun (WGS) entry which is preliminary data.</text>
</comment>
<dbReference type="GO" id="GO:0004930">
    <property type="term" value="F:G protein-coupled receptor activity"/>
    <property type="evidence" value="ECO:0007669"/>
    <property type="project" value="UniProtKB-KW"/>
</dbReference>
<dbReference type="EMBL" id="CAXITT010000573">
    <property type="protein sequence ID" value="CAL1543749.1"/>
    <property type="molecule type" value="Genomic_DNA"/>
</dbReference>
<feature type="transmembrane region" description="Helical" evidence="8">
    <location>
        <begin position="26"/>
        <end position="45"/>
    </location>
</feature>
<keyword evidence="2 8" id="KW-0812">Transmembrane</keyword>
<dbReference type="InterPro" id="IPR017452">
    <property type="entry name" value="GPCR_Rhodpsn_7TM"/>
</dbReference>
<evidence type="ECO:0000256" key="7">
    <source>
        <dbReference type="ARBA" id="ARBA00023224"/>
    </source>
</evidence>
<gene>
    <name evidence="10" type="ORF">GSLYS_00017262001</name>
</gene>
<proteinExistence type="predicted"/>
<dbReference type="GO" id="GO:0016020">
    <property type="term" value="C:membrane"/>
    <property type="evidence" value="ECO:0007669"/>
    <property type="project" value="UniProtKB-SubCell"/>
</dbReference>
<protein>
    <recommendedName>
        <fullName evidence="9">G-protein coupled receptors family 1 profile domain-containing protein</fullName>
    </recommendedName>
</protein>
<name>A0AAV2ID68_LYMST</name>
<dbReference type="Pfam" id="PF00001">
    <property type="entry name" value="7tm_1"/>
    <property type="match status" value="1"/>
</dbReference>
<dbReference type="AlphaFoldDB" id="A0AAV2ID68"/>
<feature type="non-terminal residue" evidence="10">
    <location>
        <position position="117"/>
    </location>
</feature>
<dbReference type="Proteomes" id="UP001497497">
    <property type="component" value="Unassembled WGS sequence"/>
</dbReference>
<evidence type="ECO:0000256" key="2">
    <source>
        <dbReference type="ARBA" id="ARBA00022692"/>
    </source>
</evidence>
<comment type="subcellular location">
    <subcellularLocation>
        <location evidence="1">Membrane</location>
        <topology evidence="1">Multi-pass membrane protein</topology>
    </subcellularLocation>
</comment>
<dbReference type="SUPFAM" id="SSF81321">
    <property type="entry name" value="Family A G protein-coupled receptor-like"/>
    <property type="match status" value="1"/>
</dbReference>
<evidence type="ECO:0000256" key="4">
    <source>
        <dbReference type="ARBA" id="ARBA00023040"/>
    </source>
</evidence>
<dbReference type="PROSITE" id="PS50262">
    <property type="entry name" value="G_PROTEIN_RECEP_F1_2"/>
    <property type="match status" value="1"/>
</dbReference>
<reference evidence="10 11" key="1">
    <citation type="submission" date="2024-04" db="EMBL/GenBank/DDBJ databases">
        <authorList>
            <consortium name="Genoscope - CEA"/>
            <person name="William W."/>
        </authorList>
    </citation>
    <scope>NUCLEOTIDE SEQUENCE [LARGE SCALE GENOMIC DNA]</scope>
</reference>
<evidence type="ECO:0000259" key="9">
    <source>
        <dbReference type="PROSITE" id="PS50262"/>
    </source>
</evidence>
<organism evidence="10 11">
    <name type="scientific">Lymnaea stagnalis</name>
    <name type="common">Great pond snail</name>
    <name type="synonym">Helix stagnalis</name>
    <dbReference type="NCBI Taxonomy" id="6523"/>
    <lineage>
        <taxon>Eukaryota</taxon>
        <taxon>Metazoa</taxon>
        <taxon>Spiralia</taxon>
        <taxon>Lophotrochozoa</taxon>
        <taxon>Mollusca</taxon>
        <taxon>Gastropoda</taxon>
        <taxon>Heterobranchia</taxon>
        <taxon>Euthyneura</taxon>
        <taxon>Panpulmonata</taxon>
        <taxon>Hygrophila</taxon>
        <taxon>Lymnaeoidea</taxon>
        <taxon>Lymnaeidae</taxon>
        <taxon>Lymnaea</taxon>
    </lineage>
</organism>
<evidence type="ECO:0000256" key="6">
    <source>
        <dbReference type="ARBA" id="ARBA00023170"/>
    </source>
</evidence>
<feature type="transmembrane region" description="Helical" evidence="8">
    <location>
        <begin position="65"/>
        <end position="84"/>
    </location>
</feature>
<dbReference type="PANTHER" id="PTHR24243">
    <property type="entry name" value="G-PROTEIN COUPLED RECEPTOR"/>
    <property type="match status" value="1"/>
</dbReference>
<keyword evidence="3 8" id="KW-1133">Transmembrane helix</keyword>
<dbReference type="Gene3D" id="1.20.1070.10">
    <property type="entry name" value="Rhodopsin 7-helix transmembrane proteins"/>
    <property type="match status" value="1"/>
</dbReference>
<keyword evidence="7" id="KW-0807">Transducer</keyword>
<evidence type="ECO:0000256" key="5">
    <source>
        <dbReference type="ARBA" id="ARBA00023136"/>
    </source>
</evidence>
<evidence type="ECO:0000256" key="1">
    <source>
        <dbReference type="ARBA" id="ARBA00004141"/>
    </source>
</evidence>
<dbReference type="PANTHER" id="PTHR24243:SF208">
    <property type="entry name" value="PYROKININ-1 RECEPTOR"/>
    <property type="match status" value="1"/>
</dbReference>
<evidence type="ECO:0000256" key="8">
    <source>
        <dbReference type="SAM" id="Phobius"/>
    </source>
</evidence>
<feature type="domain" description="G-protein coupled receptors family 1 profile" evidence="9">
    <location>
        <begin position="1"/>
        <end position="117"/>
    </location>
</feature>
<keyword evidence="6" id="KW-0675">Receptor</keyword>
<keyword evidence="5 8" id="KW-0472">Membrane</keyword>
<sequence>MIPGDVIDTFNWWGYDQPYFCKARRLIYSATSMASALLLLCLAVARYRKVCRPFSRQVNMSHVKISMTFVIVLPIVGSVPYALLHGRQSRMTPHPGVYGYFCSVDDSYVQTKWPMIH</sequence>
<evidence type="ECO:0000313" key="10">
    <source>
        <dbReference type="EMBL" id="CAL1543749.1"/>
    </source>
</evidence>
<evidence type="ECO:0000313" key="11">
    <source>
        <dbReference type="Proteomes" id="UP001497497"/>
    </source>
</evidence>
<keyword evidence="4" id="KW-0297">G-protein coupled receptor</keyword>
<evidence type="ECO:0000256" key="3">
    <source>
        <dbReference type="ARBA" id="ARBA00022989"/>
    </source>
</evidence>
<keyword evidence="11" id="KW-1185">Reference proteome</keyword>